<evidence type="ECO:0000313" key="1">
    <source>
        <dbReference type="EMBL" id="SBW27563.1"/>
    </source>
</evidence>
<proteinExistence type="predicted"/>
<dbReference type="Proteomes" id="UP000195338">
    <property type="component" value="Unassembled WGS sequence"/>
</dbReference>
<accession>A0ABY0JUD3</accession>
<gene>
    <name evidence="1" type="ORF">BN4901_4051</name>
</gene>
<keyword evidence="2" id="KW-1185">Reference proteome</keyword>
<sequence length="39" mass="4448">MWGIVRLLFSILVTFTGLVEGAGILSRKWLQTVKMINKK</sequence>
<reference evidence="1 2" key="1">
    <citation type="submission" date="2016-04" db="EMBL/GenBank/DDBJ databases">
        <authorList>
            <person name="Mornico D."/>
        </authorList>
    </citation>
    <scope>NUCLEOTIDE SEQUENCE [LARGE SCALE GENOMIC DNA]</scope>
    <source>
        <strain evidence="1 2">A121</strain>
    </source>
</reference>
<name>A0ABY0JUD3_9ENTR</name>
<dbReference type="EMBL" id="FLUX01000044">
    <property type="protein sequence ID" value="SBW27563.1"/>
    <property type="molecule type" value="Genomic_DNA"/>
</dbReference>
<organism evidence="1 2">
    <name type="scientific">Citrobacter europaeus</name>
    <dbReference type="NCBI Taxonomy" id="1914243"/>
    <lineage>
        <taxon>Bacteria</taxon>
        <taxon>Pseudomonadati</taxon>
        <taxon>Pseudomonadota</taxon>
        <taxon>Gammaproteobacteria</taxon>
        <taxon>Enterobacterales</taxon>
        <taxon>Enterobacteriaceae</taxon>
        <taxon>Citrobacter</taxon>
    </lineage>
</organism>
<comment type="caution">
    <text evidence="1">The sequence shown here is derived from an EMBL/GenBank/DDBJ whole genome shotgun (WGS) entry which is preliminary data.</text>
</comment>
<evidence type="ECO:0000313" key="2">
    <source>
        <dbReference type="Proteomes" id="UP000195338"/>
    </source>
</evidence>
<protein>
    <submittedName>
        <fullName evidence="1">Uncharacterized protein</fullName>
    </submittedName>
</protein>